<proteinExistence type="inferred from homology"/>
<dbReference type="Pfam" id="PF02782">
    <property type="entry name" value="FGGY_C"/>
    <property type="match status" value="1"/>
</dbReference>
<dbReference type="InterPro" id="IPR043129">
    <property type="entry name" value="ATPase_NBD"/>
</dbReference>
<dbReference type="InterPro" id="IPR050406">
    <property type="entry name" value="FGGY_Carb_Kinase"/>
</dbReference>
<dbReference type="PIRSF" id="PIRSF000538">
    <property type="entry name" value="GlpK"/>
    <property type="match status" value="1"/>
</dbReference>
<comment type="similarity">
    <text evidence="1">Belongs to the FGGY kinase family.</text>
</comment>
<dbReference type="SUPFAM" id="SSF53067">
    <property type="entry name" value="Actin-like ATPase domain"/>
    <property type="match status" value="2"/>
</dbReference>
<comment type="caution">
    <text evidence="6">The sequence shown here is derived from an EMBL/GenBank/DDBJ whole genome shotgun (WGS) entry which is preliminary data.</text>
</comment>
<evidence type="ECO:0000256" key="1">
    <source>
        <dbReference type="ARBA" id="ARBA00009156"/>
    </source>
</evidence>
<dbReference type="GO" id="GO:0016301">
    <property type="term" value="F:kinase activity"/>
    <property type="evidence" value="ECO:0007669"/>
    <property type="project" value="UniProtKB-KW"/>
</dbReference>
<gene>
    <name evidence="6" type="ORF">Y10_20060</name>
</gene>
<dbReference type="EMBL" id="BRVO01000002">
    <property type="protein sequence ID" value="GLB49638.1"/>
    <property type="molecule type" value="Genomic_DNA"/>
</dbReference>
<keyword evidence="3 6" id="KW-0418">Kinase</keyword>
<evidence type="ECO:0000256" key="3">
    <source>
        <dbReference type="ARBA" id="ARBA00022777"/>
    </source>
</evidence>
<reference evidence="6" key="1">
    <citation type="submission" date="2022-07" db="EMBL/GenBank/DDBJ databases">
        <title>Taxonomy of Novel Oxalotrophic and Methylotrophic Bacteria.</title>
        <authorList>
            <person name="Sahin N."/>
            <person name="Tani A."/>
        </authorList>
    </citation>
    <scope>NUCLEOTIDE SEQUENCE</scope>
    <source>
        <strain evidence="6">Y10</strain>
    </source>
</reference>
<dbReference type="RefSeq" id="WP_281765265.1">
    <property type="nucleotide sequence ID" value="NZ_BRVO01000002.1"/>
</dbReference>
<dbReference type="PANTHER" id="PTHR43095:SF5">
    <property type="entry name" value="XYLULOSE KINASE"/>
    <property type="match status" value="1"/>
</dbReference>
<organism evidence="6 7">
    <name type="scientific">Neptunitalea lumnitzerae</name>
    <dbReference type="NCBI Taxonomy" id="2965509"/>
    <lineage>
        <taxon>Bacteria</taxon>
        <taxon>Pseudomonadati</taxon>
        <taxon>Bacteroidota</taxon>
        <taxon>Flavobacteriia</taxon>
        <taxon>Flavobacteriales</taxon>
        <taxon>Flavobacteriaceae</taxon>
        <taxon>Neptunitalea</taxon>
    </lineage>
</organism>
<name>A0ABQ5MJS3_9FLAO</name>
<evidence type="ECO:0000313" key="6">
    <source>
        <dbReference type="EMBL" id="GLB49638.1"/>
    </source>
</evidence>
<dbReference type="InterPro" id="IPR018484">
    <property type="entry name" value="FGGY_N"/>
</dbReference>
<feature type="domain" description="Carbohydrate kinase FGGY C-terminal" evidence="5">
    <location>
        <begin position="259"/>
        <end position="450"/>
    </location>
</feature>
<dbReference type="CDD" id="cd07809">
    <property type="entry name" value="ASKHA_NBD_FGGY_BaXK-like"/>
    <property type="match status" value="1"/>
</dbReference>
<dbReference type="Proteomes" id="UP001143543">
    <property type="component" value="Unassembled WGS sequence"/>
</dbReference>
<evidence type="ECO:0000313" key="7">
    <source>
        <dbReference type="Proteomes" id="UP001143543"/>
    </source>
</evidence>
<keyword evidence="2" id="KW-0808">Transferase</keyword>
<dbReference type="InterPro" id="IPR000577">
    <property type="entry name" value="Carb_kinase_FGGY"/>
</dbReference>
<dbReference type="InterPro" id="IPR018485">
    <property type="entry name" value="FGGY_C"/>
</dbReference>
<evidence type="ECO:0000259" key="5">
    <source>
        <dbReference type="Pfam" id="PF02782"/>
    </source>
</evidence>
<accession>A0ABQ5MJS3</accession>
<dbReference type="Pfam" id="PF00370">
    <property type="entry name" value="FGGY_N"/>
    <property type="match status" value="1"/>
</dbReference>
<feature type="domain" description="Carbohydrate kinase FGGY N-terminal" evidence="4">
    <location>
        <begin position="2"/>
        <end position="245"/>
    </location>
</feature>
<dbReference type="PANTHER" id="PTHR43095">
    <property type="entry name" value="SUGAR KINASE"/>
    <property type="match status" value="1"/>
</dbReference>
<keyword evidence="7" id="KW-1185">Reference proteome</keyword>
<sequence length="497" mass="55044">MYFLGIDLGSSSVKISVFNAEKQHIMGSVTMPESEMKIDAPQHGFAEQNPNDWWQYTKDAIKRLKTAYNIDLKKIEAIGIAYQMHGLVLTDNDMHPVRPAIIWCDSRAVKYGDATYHKIGKTNCNEMLLGSPGNFTASKLKWVKENEPHTLKKAKYMMLPGDFIAAKLTGIAQIATSGLSEATLWNFKEQRLATEVLDAMELPTEIVPEIVPNFGEQAKILPKIAEDLGLSKNVIISYRGGDQPNNALSLNTLNPGEIATTAGTSAVIYAVSNQNTFDKENRINTFLHINNTPELKRNGVMVCINGSGILYQWLRKILSTGKTEKISYNRLNQLASNTIAGSKGLRFYPFGNGVERIFNNKEVTSGIQFLNFNMHGAEELVRAACEGIVFGMNYGFDVMKEVGVSGSVVKAGNANLFLSPVFREIFVNTTNTSLEIYNTSGAEGAARGAAFGSGYYSSLEEAFTNLELLKTINPTTKLTDEYTEIYQHWKTYINTDI</sequence>
<dbReference type="Gene3D" id="3.30.420.40">
    <property type="match status" value="2"/>
</dbReference>
<protein>
    <submittedName>
        <fullName evidence="6">Carbohydrate kinase</fullName>
    </submittedName>
</protein>
<evidence type="ECO:0000259" key="4">
    <source>
        <dbReference type="Pfam" id="PF00370"/>
    </source>
</evidence>
<evidence type="ECO:0000256" key="2">
    <source>
        <dbReference type="ARBA" id="ARBA00022679"/>
    </source>
</evidence>